<keyword evidence="3" id="KW-1185">Reference proteome</keyword>
<accession>A0A8J2T199</accession>
<comment type="caution">
    <text evidence="2">The sequence shown here is derived from an EMBL/GenBank/DDBJ whole genome shotgun (WGS) entry which is preliminary data.</text>
</comment>
<feature type="compositionally biased region" description="Low complexity" evidence="1">
    <location>
        <begin position="1"/>
        <end position="10"/>
    </location>
</feature>
<reference evidence="2" key="1">
    <citation type="submission" date="2021-11" db="EMBL/GenBank/DDBJ databases">
        <authorList>
            <consortium name="Genoscope - CEA"/>
            <person name="William W."/>
        </authorList>
    </citation>
    <scope>NUCLEOTIDE SEQUENCE</scope>
</reference>
<evidence type="ECO:0000313" key="2">
    <source>
        <dbReference type="EMBL" id="CAH0378535.1"/>
    </source>
</evidence>
<evidence type="ECO:0000256" key="1">
    <source>
        <dbReference type="SAM" id="MobiDB-lite"/>
    </source>
</evidence>
<proteinExistence type="predicted"/>
<sequence length="248" mass="26961">MGAGASAQPEAEQEEPQQKALPTRREACDASFATLQGMVTRSGVGFARARDVNDRSFDLKSGGVLWCDGRGIYVGRHRHQQAAAVAWSDNITFSTKKDGLMILGDTTQWRIELNGKSEVAAWLACYLHAFAPITEYTQTVTFTEWGQLGIAFGVFMKRVIPVVFSVEGAALSNDVRPASELVSVNGRKVEALGDDDDLLEFVSSASFPKTCVFRRRALSGFHAPPPREPEPEPSEPELLPPASAPPEP</sequence>
<evidence type="ECO:0000313" key="3">
    <source>
        <dbReference type="Proteomes" id="UP000789595"/>
    </source>
</evidence>
<protein>
    <submittedName>
        <fullName evidence="2">Uncharacterized protein</fullName>
    </submittedName>
</protein>
<organism evidence="2 3">
    <name type="scientific">Pelagomonas calceolata</name>
    <dbReference type="NCBI Taxonomy" id="35677"/>
    <lineage>
        <taxon>Eukaryota</taxon>
        <taxon>Sar</taxon>
        <taxon>Stramenopiles</taxon>
        <taxon>Ochrophyta</taxon>
        <taxon>Pelagophyceae</taxon>
        <taxon>Pelagomonadales</taxon>
        <taxon>Pelagomonadaceae</taxon>
        <taxon>Pelagomonas</taxon>
    </lineage>
</organism>
<feature type="region of interest" description="Disordered" evidence="1">
    <location>
        <begin position="222"/>
        <end position="248"/>
    </location>
</feature>
<dbReference type="Proteomes" id="UP000789595">
    <property type="component" value="Unassembled WGS sequence"/>
</dbReference>
<dbReference type="AlphaFoldDB" id="A0A8J2T199"/>
<feature type="region of interest" description="Disordered" evidence="1">
    <location>
        <begin position="1"/>
        <end position="25"/>
    </location>
</feature>
<gene>
    <name evidence="2" type="ORF">PECAL_6P01260</name>
</gene>
<feature type="compositionally biased region" description="Pro residues" evidence="1">
    <location>
        <begin position="238"/>
        <end position="248"/>
    </location>
</feature>
<dbReference type="EMBL" id="CAKKNE010000006">
    <property type="protein sequence ID" value="CAH0378535.1"/>
    <property type="molecule type" value="Genomic_DNA"/>
</dbReference>
<name>A0A8J2T199_9STRA</name>